<proteinExistence type="predicted"/>
<comment type="caution">
    <text evidence="1">The sequence shown here is derived from an EMBL/GenBank/DDBJ whole genome shotgun (WGS) entry which is preliminary data.</text>
</comment>
<accession>A0A8J6N2P4</accession>
<dbReference type="EMBL" id="JACNJD010000307">
    <property type="protein sequence ID" value="MBC8178725.1"/>
    <property type="molecule type" value="Genomic_DNA"/>
</dbReference>
<evidence type="ECO:0000313" key="1">
    <source>
        <dbReference type="EMBL" id="MBC8178725.1"/>
    </source>
</evidence>
<gene>
    <name evidence="1" type="ORF">H8E19_15075</name>
</gene>
<organism evidence="1 2">
    <name type="scientific">Candidatus Desulfacyla euxinica</name>
    <dbReference type="NCBI Taxonomy" id="2841693"/>
    <lineage>
        <taxon>Bacteria</taxon>
        <taxon>Deltaproteobacteria</taxon>
        <taxon>Candidatus Desulfacyla</taxon>
    </lineage>
</organism>
<protein>
    <submittedName>
        <fullName evidence="1">Uncharacterized protein</fullName>
    </submittedName>
</protein>
<dbReference type="Proteomes" id="UP000650524">
    <property type="component" value="Unassembled WGS sequence"/>
</dbReference>
<dbReference type="AlphaFoldDB" id="A0A8J6N2P4"/>
<reference evidence="1 2" key="1">
    <citation type="submission" date="2020-08" db="EMBL/GenBank/DDBJ databases">
        <title>Bridging the membrane lipid divide: bacteria of the FCB group superphylum have the potential to synthesize archaeal ether lipids.</title>
        <authorList>
            <person name="Villanueva L."/>
            <person name="Von Meijenfeldt F.A.B."/>
            <person name="Westbye A.B."/>
            <person name="Yadav S."/>
            <person name="Hopmans E.C."/>
            <person name="Dutilh B.E."/>
            <person name="Sinninghe Damste J.S."/>
        </authorList>
    </citation>
    <scope>NUCLEOTIDE SEQUENCE [LARGE SCALE GENOMIC DNA]</scope>
    <source>
        <strain evidence="1">NIOZ-UU27</strain>
    </source>
</reference>
<sequence length="92" mass="10414">MMKLVNAPRGVFVDFPLGRQCGKPGDIQLQTQILRDTLEVLLSAKTPGTLVDLTYQWGEPFDWNTYLSDVKEMVDEEKALSEKLIRVRESSG</sequence>
<evidence type="ECO:0000313" key="2">
    <source>
        <dbReference type="Proteomes" id="UP000650524"/>
    </source>
</evidence>
<name>A0A8J6N2P4_9DELT</name>